<feature type="region of interest" description="Disordered" evidence="1">
    <location>
        <begin position="1"/>
        <end position="27"/>
    </location>
</feature>
<dbReference type="EMBL" id="PJQY01002612">
    <property type="protein sequence ID" value="PQP92117.1"/>
    <property type="molecule type" value="Genomic_DNA"/>
</dbReference>
<organism evidence="2 3">
    <name type="scientific">Prunus yedoensis var. nudiflora</name>
    <dbReference type="NCBI Taxonomy" id="2094558"/>
    <lineage>
        <taxon>Eukaryota</taxon>
        <taxon>Viridiplantae</taxon>
        <taxon>Streptophyta</taxon>
        <taxon>Embryophyta</taxon>
        <taxon>Tracheophyta</taxon>
        <taxon>Spermatophyta</taxon>
        <taxon>Magnoliopsida</taxon>
        <taxon>eudicotyledons</taxon>
        <taxon>Gunneridae</taxon>
        <taxon>Pentapetalae</taxon>
        <taxon>rosids</taxon>
        <taxon>fabids</taxon>
        <taxon>Rosales</taxon>
        <taxon>Rosaceae</taxon>
        <taxon>Amygdaloideae</taxon>
        <taxon>Amygdaleae</taxon>
        <taxon>Prunus</taxon>
    </lineage>
</organism>
<gene>
    <name evidence="2" type="ORF">Pyn_16790</name>
</gene>
<evidence type="ECO:0000313" key="2">
    <source>
        <dbReference type="EMBL" id="PQP92117.1"/>
    </source>
</evidence>
<accession>A0A314XMU1</accession>
<reference evidence="2 3" key="1">
    <citation type="submission" date="2018-02" db="EMBL/GenBank/DDBJ databases">
        <title>Draft genome of wild Prunus yedoensis var. nudiflora.</title>
        <authorList>
            <person name="Baek S."/>
            <person name="Kim J.-H."/>
            <person name="Choi K."/>
            <person name="Kim G.-B."/>
            <person name="Cho A."/>
            <person name="Jang H."/>
            <person name="Shin C.-H."/>
            <person name="Yu H.-J."/>
            <person name="Mun J.-H."/>
        </authorList>
    </citation>
    <scope>NUCLEOTIDE SEQUENCE [LARGE SCALE GENOMIC DNA]</scope>
    <source>
        <strain evidence="3">cv. Jeju island</strain>
        <tissue evidence="2">Leaf</tissue>
    </source>
</reference>
<evidence type="ECO:0000313" key="3">
    <source>
        <dbReference type="Proteomes" id="UP000250321"/>
    </source>
</evidence>
<sequence>MEKERFVRQQVTRRGGGQDQPAEIEQTSKPPAMFFFFSLSLSYQQSIKMPDSVEQGVNKLRDAERRLVPAPDDNSARSSRSKIQSVPRIL</sequence>
<evidence type="ECO:0000256" key="1">
    <source>
        <dbReference type="SAM" id="MobiDB-lite"/>
    </source>
</evidence>
<keyword evidence="3" id="KW-1185">Reference proteome</keyword>
<dbReference type="Proteomes" id="UP000250321">
    <property type="component" value="Unassembled WGS sequence"/>
</dbReference>
<feature type="region of interest" description="Disordered" evidence="1">
    <location>
        <begin position="58"/>
        <end position="90"/>
    </location>
</feature>
<dbReference type="AlphaFoldDB" id="A0A314XMU1"/>
<name>A0A314XMU1_PRUYE</name>
<comment type="caution">
    <text evidence="2">The sequence shown here is derived from an EMBL/GenBank/DDBJ whole genome shotgun (WGS) entry which is preliminary data.</text>
</comment>
<protein>
    <submittedName>
        <fullName evidence="2">Uncharacterized protein</fullName>
    </submittedName>
</protein>
<proteinExistence type="predicted"/>